<dbReference type="OrthoDB" id="9802488at2759"/>
<gene>
    <name evidence="1" type="ORF">AVEN_229073_1</name>
</gene>
<name>A0A4Y2GU01_ARAVE</name>
<comment type="caution">
    <text evidence="1">The sequence shown here is derived from an EMBL/GenBank/DDBJ whole genome shotgun (WGS) entry which is preliminary data.</text>
</comment>
<evidence type="ECO:0008006" key="3">
    <source>
        <dbReference type="Google" id="ProtNLM"/>
    </source>
</evidence>
<dbReference type="Proteomes" id="UP000499080">
    <property type="component" value="Unassembled WGS sequence"/>
</dbReference>
<accession>A0A4Y2GU01</accession>
<evidence type="ECO:0000313" key="2">
    <source>
        <dbReference type="Proteomes" id="UP000499080"/>
    </source>
</evidence>
<reference evidence="1 2" key="1">
    <citation type="journal article" date="2019" name="Sci. Rep.">
        <title>Orb-weaving spider Araneus ventricosus genome elucidates the spidroin gene catalogue.</title>
        <authorList>
            <person name="Kono N."/>
            <person name="Nakamura H."/>
            <person name="Ohtoshi R."/>
            <person name="Moran D.A.P."/>
            <person name="Shinohara A."/>
            <person name="Yoshida Y."/>
            <person name="Fujiwara M."/>
            <person name="Mori M."/>
            <person name="Tomita M."/>
            <person name="Arakawa K."/>
        </authorList>
    </citation>
    <scope>NUCLEOTIDE SEQUENCE [LARGE SCALE GENOMIC DNA]</scope>
</reference>
<evidence type="ECO:0000313" key="1">
    <source>
        <dbReference type="EMBL" id="GBM57462.1"/>
    </source>
</evidence>
<dbReference type="AlphaFoldDB" id="A0A4Y2GU01"/>
<protein>
    <recommendedName>
        <fullName evidence="3">Reverse transcriptase domain-containing protein</fullName>
    </recommendedName>
</protein>
<proteinExistence type="predicted"/>
<keyword evidence="2" id="KW-1185">Reference proteome</keyword>
<sequence length="166" mass="18839">MTRELATLFNLWMKFRKVPTFQCEHRTVSIQKSGASPQNMGTWRSITISNLLRILECDSQETHKSMPIHEIQRGFVSCDGIADNNFLFVRILKDGNTTTRETAIVLLDFARFPTSKTYTTSCQSTLPSNISTFGDMIVLWTFWLNNAEDMTGVSAKNTDVGWLVGF</sequence>
<organism evidence="1 2">
    <name type="scientific">Araneus ventricosus</name>
    <name type="common">Orbweaver spider</name>
    <name type="synonym">Epeira ventricosa</name>
    <dbReference type="NCBI Taxonomy" id="182803"/>
    <lineage>
        <taxon>Eukaryota</taxon>
        <taxon>Metazoa</taxon>
        <taxon>Ecdysozoa</taxon>
        <taxon>Arthropoda</taxon>
        <taxon>Chelicerata</taxon>
        <taxon>Arachnida</taxon>
        <taxon>Araneae</taxon>
        <taxon>Araneomorphae</taxon>
        <taxon>Entelegynae</taxon>
        <taxon>Araneoidea</taxon>
        <taxon>Araneidae</taxon>
        <taxon>Araneus</taxon>
    </lineage>
</organism>
<dbReference type="EMBL" id="BGPR01179328">
    <property type="protein sequence ID" value="GBM57462.1"/>
    <property type="molecule type" value="Genomic_DNA"/>
</dbReference>